<sequence>MNEPRTVVDAYRATPRGGVEYAAAELTADIERLLREMRKWSDRSIEDIAALLNVDVGRVQDILSSHGNIRMSTLAKYAHAHGYRITISAEALNTEIPHITEEQPRTRPVER</sequence>
<dbReference type="Pfam" id="PF01381">
    <property type="entry name" value="HTH_3"/>
    <property type="match status" value="1"/>
</dbReference>
<feature type="domain" description="HTH cro/C1-type" evidence="1">
    <location>
        <begin position="34"/>
        <end position="92"/>
    </location>
</feature>
<gene>
    <name evidence="2" type="ORF">ACFYY5_29080</name>
</gene>
<dbReference type="SMART" id="SM00530">
    <property type="entry name" value="HTH_XRE"/>
    <property type="match status" value="1"/>
</dbReference>
<dbReference type="EMBL" id="JBIATK010000012">
    <property type="protein sequence ID" value="MFF4026910.1"/>
    <property type="molecule type" value="Genomic_DNA"/>
</dbReference>
<dbReference type="InterPro" id="IPR001387">
    <property type="entry name" value="Cro/C1-type_HTH"/>
</dbReference>
<dbReference type="Gene3D" id="1.10.260.40">
    <property type="entry name" value="lambda repressor-like DNA-binding domains"/>
    <property type="match status" value="1"/>
</dbReference>
<dbReference type="PROSITE" id="PS50943">
    <property type="entry name" value="HTH_CROC1"/>
    <property type="match status" value="1"/>
</dbReference>
<evidence type="ECO:0000259" key="1">
    <source>
        <dbReference type="PROSITE" id="PS50943"/>
    </source>
</evidence>
<proteinExistence type="predicted"/>
<organism evidence="2 3">
    <name type="scientific">Nocardia elegans</name>
    <dbReference type="NCBI Taxonomy" id="300029"/>
    <lineage>
        <taxon>Bacteria</taxon>
        <taxon>Bacillati</taxon>
        <taxon>Actinomycetota</taxon>
        <taxon>Actinomycetes</taxon>
        <taxon>Mycobacteriales</taxon>
        <taxon>Nocardiaceae</taxon>
        <taxon>Nocardia</taxon>
    </lineage>
</organism>
<name>A0ABW6TLA5_9NOCA</name>
<evidence type="ECO:0000313" key="2">
    <source>
        <dbReference type="EMBL" id="MFF4026910.1"/>
    </source>
</evidence>
<dbReference type="Proteomes" id="UP001602089">
    <property type="component" value="Unassembled WGS sequence"/>
</dbReference>
<accession>A0ABW6TLA5</accession>
<dbReference type="SUPFAM" id="SSF47413">
    <property type="entry name" value="lambda repressor-like DNA-binding domains"/>
    <property type="match status" value="1"/>
</dbReference>
<evidence type="ECO:0000313" key="3">
    <source>
        <dbReference type="Proteomes" id="UP001602089"/>
    </source>
</evidence>
<dbReference type="CDD" id="cd00093">
    <property type="entry name" value="HTH_XRE"/>
    <property type="match status" value="1"/>
</dbReference>
<dbReference type="RefSeq" id="WP_387131902.1">
    <property type="nucleotide sequence ID" value="NZ_JBIATK010000012.1"/>
</dbReference>
<keyword evidence="3" id="KW-1185">Reference proteome</keyword>
<dbReference type="InterPro" id="IPR010982">
    <property type="entry name" value="Lambda_DNA-bd_dom_sf"/>
</dbReference>
<comment type="caution">
    <text evidence="2">The sequence shown here is derived from an EMBL/GenBank/DDBJ whole genome shotgun (WGS) entry which is preliminary data.</text>
</comment>
<reference evidence="2 3" key="1">
    <citation type="submission" date="2024-10" db="EMBL/GenBank/DDBJ databases">
        <title>The Natural Products Discovery Center: Release of the First 8490 Sequenced Strains for Exploring Actinobacteria Biosynthetic Diversity.</title>
        <authorList>
            <person name="Kalkreuter E."/>
            <person name="Kautsar S.A."/>
            <person name="Yang D."/>
            <person name="Bader C.D."/>
            <person name="Teijaro C.N."/>
            <person name="Fluegel L."/>
            <person name="Davis C.M."/>
            <person name="Simpson J.R."/>
            <person name="Lauterbach L."/>
            <person name="Steele A.D."/>
            <person name="Gui C."/>
            <person name="Meng S."/>
            <person name="Li G."/>
            <person name="Viehrig K."/>
            <person name="Ye F."/>
            <person name="Su P."/>
            <person name="Kiefer A.F."/>
            <person name="Nichols A."/>
            <person name="Cepeda A.J."/>
            <person name="Yan W."/>
            <person name="Fan B."/>
            <person name="Jiang Y."/>
            <person name="Adhikari A."/>
            <person name="Zheng C.-J."/>
            <person name="Schuster L."/>
            <person name="Cowan T.M."/>
            <person name="Smanski M.J."/>
            <person name="Chevrette M.G."/>
            <person name="De Carvalho L.P.S."/>
            <person name="Shen B."/>
        </authorList>
    </citation>
    <scope>NUCLEOTIDE SEQUENCE [LARGE SCALE GENOMIC DNA]</scope>
    <source>
        <strain evidence="2 3">NPDC001867</strain>
    </source>
</reference>
<protein>
    <submittedName>
        <fullName evidence="2">Helix-turn-helix domain-containing protein</fullName>
    </submittedName>
</protein>